<gene>
    <name evidence="2" type="ORF">PLEOSDRAFT_1084146</name>
</gene>
<organism evidence="2 3">
    <name type="scientific">Pleurotus ostreatus (strain PC15)</name>
    <name type="common">Oyster mushroom</name>
    <dbReference type="NCBI Taxonomy" id="1137138"/>
    <lineage>
        <taxon>Eukaryota</taxon>
        <taxon>Fungi</taxon>
        <taxon>Dikarya</taxon>
        <taxon>Basidiomycota</taxon>
        <taxon>Agaricomycotina</taxon>
        <taxon>Agaricomycetes</taxon>
        <taxon>Agaricomycetidae</taxon>
        <taxon>Agaricales</taxon>
        <taxon>Pleurotineae</taxon>
        <taxon>Pleurotaceae</taxon>
        <taxon>Pleurotus</taxon>
    </lineage>
</organism>
<dbReference type="InParanoid" id="A0A067NKF8"/>
<dbReference type="AlphaFoldDB" id="A0A067NKF8"/>
<dbReference type="VEuPathDB" id="FungiDB:PLEOSDRAFT_1084146"/>
<evidence type="ECO:0000256" key="1">
    <source>
        <dbReference type="SAM" id="MobiDB-lite"/>
    </source>
</evidence>
<accession>A0A067NKF8</accession>
<dbReference type="EMBL" id="KL198008">
    <property type="protein sequence ID" value="KDQ28394.1"/>
    <property type="molecule type" value="Genomic_DNA"/>
</dbReference>
<dbReference type="Proteomes" id="UP000027073">
    <property type="component" value="Unassembled WGS sequence"/>
</dbReference>
<dbReference type="HOGENOM" id="CLU_117279_0_0_1"/>
<evidence type="ECO:0000313" key="2">
    <source>
        <dbReference type="EMBL" id="KDQ28394.1"/>
    </source>
</evidence>
<proteinExistence type="predicted"/>
<reference evidence="3" key="1">
    <citation type="journal article" date="2014" name="Proc. Natl. Acad. Sci. U.S.A.">
        <title>Extensive sampling of basidiomycete genomes demonstrates inadequacy of the white-rot/brown-rot paradigm for wood decay fungi.</title>
        <authorList>
            <person name="Riley R."/>
            <person name="Salamov A.A."/>
            <person name="Brown D.W."/>
            <person name="Nagy L.G."/>
            <person name="Floudas D."/>
            <person name="Held B.W."/>
            <person name="Levasseur A."/>
            <person name="Lombard V."/>
            <person name="Morin E."/>
            <person name="Otillar R."/>
            <person name="Lindquist E.A."/>
            <person name="Sun H."/>
            <person name="LaButti K.M."/>
            <person name="Schmutz J."/>
            <person name="Jabbour D."/>
            <person name="Luo H."/>
            <person name="Baker S.E."/>
            <person name="Pisabarro A.G."/>
            <person name="Walton J.D."/>
            <person name="Blanchette R.A."/>
            <person name="Henrissat B."/>
            <person name="Martin F."/>
            <person name="Cullen D."/>
            <person name="Hibbett D.S."/>
            <person name="Grigoriev I.V."/>
        </authorList>
    </citation>
    <scope>NUCLEOTIDE SEQUENCE [LARGE SCALE GENOMIC DNA]</scope>
    <source>
        <strain evidence="3">PC15</strain>
    </source>
</reference>
<name>A0A067NKF8_PLEO1</name>
<protein>
    <submittedName>
        <fullName evidence="2">Uncharacterized protein</fullName>
    </submittedName>
</protein>
<evidence type="ECO:0000313" key="3">
    <source>
        <dbReference type="Proteomes" id="UP000027073"/>
    </source>
</evidence>
<dbReference type="OrthoDB" id="2927810at2759"/>
<sequence length="234" mass="26126">MTLSSVEPTTPDMARYHQITSLSRSPPTKFLGDEGGGPTYRWFITEDEYLRLCDIFGGRDFQETNVGATNVIGVPAPCKTGSYNTLGARRRSDKSVIVRVWTALQRKVHTADYMFEALKHRRMPKENMHDVYCSRCGTLTQCRSRDGAEGSAPHITHAASLRNADRKPAGVPQDSSSNQGSLPVSFPRMLCVKLGLTSYGIQAPRWGRWWLDENGSTKSWRDELKSQPSSIQGD</sequence>
<feature type="region of interest" description="Disordered" evidence="1">
    <location>
        <begin position="160"/>
        <end position="180"/>
    </location>
</feature>